<name>I7MF49_TETTS</name>
<dbReference type="InParanoid" id="I7MF49"/>
<reference evidence="5" key="1">
    <citation type="journal article" date="2006" name="PLoS Biol.">
        <title>Macronuclear genome sequence of the ciliate Tetrahymena thermophila, a model eukaryote.</title>
        <authorList>
            <person name="Eisen J.A."/>
            <person name="Coyne R.S."/>
            <person name="Wu M."/>
            <person name="Wu D."/>
            <person name="Thiagarajan M."/>
            <person name="Wortman J.R."/>
            <person name="Badger J.H."/>
            <person name="Ren Q."/>
            <person name="Amedeo P."/>
            <person name="Jones K.M."/>
            <person name="Tallon L.J."/>
            <person name="Delcher A.L."/>
            <person name="Salzberg S.L."/>
            <person name="Silva J.C."/>
            <person name="Haas B.J."/>
            <person name="Majoros W.H."/>
            <person name="Farzad M."/>
            <person name="Carlton J.M."/>
            <person name="Smith R.K. Jr."/>
            <person name="Garg J."/>
            <person name="Pearlman R.E."/>
            <person name="Karrer K.M."/>
            <person name="Sun L."/>
            <person name="Manning G."/>
            <person name="Elde N.C."/>
            <person name="Turkewitz A.P."/>
            <person name="Asai D.J."/>
            <person name="Wilkes D.E."/>
            <person name="Wang Y."/>
            <person name="Cai H."/>
            <person name="Collins K."/>
            <person name="Stewart B.A."/>
            <person name="Lee S.R."/>
            <person name="Wilamowska K."/>
            <person name="Weinberg Z."/>
            <person name="Ruzzo W.L."/>
            <person name="Wloga D."/>
            <person name="Gaertig J."/>
            <person name="Frankel J."/>
            <person name="Tsao C.-C."/>
            <person name="Gorovsky M.A."/>
            <person name="Keeling P.J."/>
            <person name="Waller R.F."/>
            <person name="Patron N.J."/>
            <person name="Cherry J.M."/>
            <person name="Stover N.A."/>
            <person name="Krieger C.J."/>
            <person name="del Toro C."/>
            <person name="Ryder H.F."/>
            <person name="Williamson S.C."/>
            <person name="Barbeau R.A."/>
            <person name="Hamilton E.P."/>
            <person name="Orias E."/>
        </authorList>
    </citation>
    <scope>NUCLEOTIDE SEQUENCE [LARGE SCALE GENOMIC DNA]</scope>
    <source>
        <strain evidence="5">SB210</strain>
    </source>
</reference>
<evidence type="ECO:0000256" key="2">
    <source>
        <dbReference type="SAM" id="MobiDB-lite"/>
    </source>
</evidence>
<evidence type="ECO:0000313" key="4">
    <source>
        <dbReference type="EMBL" id="EAR98483.2"/>
    </source>
</evidence>
<organism evidence="4 5">
    <name type="scientific">Tetrahymena thermophila (strain SB210)</name>
    <dbReference type="NCBI Taxonomy" id="312017"/>
    <lineage>
        <taxon>Eukaryota</taxon>
        <taxon>Sar</taxon>
        <taxon>Alveolata</taxon>
        <taxon>Ciliophora</taxon>
        <taxon>Intramacronucleata</taxon>
        <taxon>Oligohymenophorea</taxon>
        <taxon>Hymenostomatida</taxon>
        <taxon>Tetrahymenina</taxon>
        <taxon>Tetrahymenidae</taxon>
        <taxon>Tetrahymena</taxon>
    </lineage>
</organism>
<proteinExistence type="predicted"/>
<sequence>MENNSEQQEEILYFVKESIELENKQIQEVIIGHFYIIFVSFSGSIYIFEKGEEFQDENDDEFMNTTDSSNEENQIIKSKQQKQPEKKKNLFLDFDHKLELPFAKSLILNDKQKEIRLLIVAKNGEMCNLFINIESFKIINYQLTKMSLEILNKEDKIIKSAKIIDYNKLLIVYPFQIYLIQNVINQKTVSLANMIFECDAEIDQLDYFDNILCISTKKRYYSLNLATQQAVKLGSAKSIEMQDFLGITFFPRNQNESVMAARPNGNMWKAQVSSGKVLTTLQFTDEDNNKLNFGRLYAFNRYILSINGQNRLYIIDMNDKQLMTKVFPNCSQLTFLYNHYNQSEKTDSNNKNEFQERSFYLYYMENGRNLVIERCSIKNIQKSFEASLSKNSVGQCAELFEKYEALQNIKNLKSLLKANLQNPLDLRFQFSSSFKDCVKKIEEEQFQWNREKEIEQNELKENIESIKNSKNKQQISSKIHKSTEQNITKIIDVDNLPFLMSNKIIKIISLGDSYSSCQICHLTNKQNTQKYIKNSNFGDFEFKKKQSSVLKKQHILPNDNQNKQTKYGNNQQTPNELLLAHMVQKILPGNNLEQQSEQKLISNNEFIQNINQLICQKVYQCQIEVFKTQLLDNLRNRNPNQKNFINEKLKSLSLIQILMLVSRNFTKQFISTQNKFQQNLQLNYQISYTIQCKSIVDMFNDTNIYLQLSKIIITNLLIYYIGESFASQIINQNEDNLLEFDQIAAILNQLSVN</sequence>
<gene>
    <name evidence="4" type="ORF">TTHERM_00292100</name>
</gene>
<dbReference type="AlphaFoldDB" id="I7MF49"/>
<keyword evidence="5" id="KW-1185">Reference proteome</keyword>
<feature type="region of interest" description="Disordered" evidence="2">
    <location>
        <begin position="62"/>
        <end position="84"/>
    </location>
</feature>
<dbReference type="PANTHER" id="PTHR23287">
    <property type="entry name" value="RUBY-EYE2-LIKE PROTEIN"/>
    <property type="match status" value="1"/>
</dbReference>
<keyword evidence="3 4" id="KW-0812">Transmembrane</keyword>
<dbReference type="PANTHER" id="PTHR23287:SF16">
    <property type="entry name" value="TECTONIN BETA-PROPELLER REPEAT-CONTAINING PROTEIN 2"/>
    <property type="match status" value="1"/>
</dbReference>
<dbReference type="KEGG" id="tet:TTHERM_00292100"/>
<dbReference type="GeneID" id="7839608"/>
<dbReference type="EMBL" id="GG662651">
    <property type="protein sequence ID" value="EAR98483.2"/>
    <property type="molecule type" value="Genomic_DNA"/>
</dbReference>
<evidence type="ECO:0000313" key="5">
    <source>
        <dbReference type="Proteomes" id="UP000009168"/>
    </source>
</evidence>
<feature type="compositionally biased region" description="Polar residues" evidence="2">
    <location>
        <begin position="63"/>
        <end position="73"/>
    </location>
</feature>
<feature type="transmembrane region" description="Helical" evidence="3">
    <location>
        <begin position="29"/>
        <end position="48"/>
    </location>
</feature>
<keyword evidence="1" id="KW-0175">Coiled coil</keyword>
<accession>I7MF49</accession>
<dbReference type="Proteomes" id="UP000009168">
    <property type="component" value="Unassembled WGS sequence"/>
</dbReference>
<keyword evidence="3" id="KW-1133">Transmembrane helix</keyword>
<keyword evidence="3" id="KW-0472">Membrane</keyword>
<feature type="coiled-coil region" evidence="1">
    <location>
        <begin position="438"/>
        <end position="472"/>
    </location>
</feature>
<dbReference type="RefSeq" id="XP_001018728.2">
    <property type="nucleotide sequence ID" value="XM_001018728.2"/>
</dbReference>
<protein>
    <submittedName>
        <fullName evidence="4">Transmembrane protein, putative</fullName>
    </submittedName>
</protein>
<evidence type="ECO:0000256" key="1">
    <source>
        <dbReference type="SAM" id="Coils"/>
    </source>
</evidence>
<evidence type="ECO:0000256" key="3">
    <source>
        <dbReference type="SAM" id="Phobius"/>
    </source>
</evidence>